<feature type="region of interest" description="Disordered" evidence="2">
    <location>
        <begin position="129"/>
        <end position="148"/>
    </location>
</feature>
<evidence type="ECO:0000313" key="3">
    <source>
        <dbReference type="EMBL" id="MXQ67705.1"/>
    </source>
</evidence>
<feature type="region of interest" description="Disordered" evidence="2">
    <location>
        <begin position="1"/>
        <end position="33"/>
    </location>
</feature>
<dbReference type="Proteomes" id="UP000431901">
    <property type="component" value="Unassembled WGS sequence"/>
</dbReference>
<name>A0A6I4WHD0_9ACTN</name>
<comment type="caution">
    <text evidence="3">The sequence shown here is derived from an EMBL/GenBank/DDBJ whole genome shotgun (WGS) entry which is preliminary data.</text>
</comment>
<reference evidence="3 4" key="1">
    <citation type="submission" date="2019-12" db="EMBL/GenBank/DDBJ databases">
        <title>Nocardia macrotermitis sp. nov. and Nocardia aurantia sp. nov., isolated from the gut of the fungus growing-termite Macrotermes natalensis.</title>
        <authorList>
            <person name="Christine B."/>
            <person name="Rene B."/>
        </authorList>
    </citation>
    <scope>NUCLEOTIDE SEQUENCE [LARGE SCALE GENOMIC DNA]</scope>
    <source>
        <strain evidence="3 4">DSM 102126</strain>
    </source>
</reference>
<keyword evidence="1" id="KW-0175">Coiled coil</keyword>
<proteinExistence type="predicted"/>
<feature type="compositionally biased region" description="Pro residues" evidence="2">
    <location>
        <begin position="1"/>
        <end position="26"/>
    </location>
</feature>
<evidence type="ECO:0000256" key="2">
    <source>
        <dbReference type="SAM" id="MobiDB-lite"/>
    </source>
</evidence>
<gene>
    <name evidence="3" type="ORF">GQ466_27170</name>
</gene>
<evidence type="ECO:0000313" key="4">
    <source>
        <dbReference type="Proteomes" id="UP000431901"/>
    </source>
</evidence>
<dbReference type="RefSeq" id="WP_161105891.1">
    <property type="nucleotide sequence ID" value="NZ_JBHLYI010000011.1"/>
</dbReference>
<sequence length="148" mass="15931">MTDPMPSPAVPVLAPPANSPADPPADAPDVGERDAEVAKLRRENAAWRTKLRAAEARVTELEDQTRTEAEKAVAQARAEAARETAAKFARRLRDAEARGAAAALKFRDVGDALRLADLDSIEIGADGEIDTDAVRPRWRRSPKPSPTS</sequence>
<dbReference type="EMBL" id="WUTW01000008">
    <property type="protein sequence ID" value="MXQ67705.1"/>
    <property type="molecule type" value="Genomic_DNA"/>
</dbReference>
<protein>
    <submittedName>
        <fullName evidence="3">Uncharacterized protein</fullName>
    </submittedName>
</protein>
<evidence type="ECO:0000256" key="1">
    <source>
        <dbReference type="SAM" id="Coils"/>
    </source>
</evidence>
<dbReference type="AlphaFoldDB" id="A0A6I4WHD0"/>
<organism evidence="3 4">
    <name type="scientific">Actinomadura rayongensis</name>
    <dbReference type="NCBI Taxonomy" id="1429076"/>
    <lineage>
        <taxon>Bacteria</taxon>
        <taxon>Bacillati</taxon>
        <taxon>Actinomycetota</taxon>
        <taxon>Actinomycetes</taxon>
        <taxon>Streptosporangiales</taxon>
        <taxon>Thermomonosporaceae</taxon>
        <taxon>Actinomadura</taxon>
    </lineage>
</organism>
<accession>A0A6I4WHD0</accession>
<feature type="coiled-coil region" evidence="1">
    <location>
        <begin position="37"/>
        <end position="98"/>
    </location>
</feature>
<keyword evidence="4" id="KW-1185">Reference proteome</keyword>